<reference evidence="1 2" key="1">
    <citation type="journal article" date="2017" name="Mol. Ecol.">
        <title>Comparative and population genomic landscape of Phellinus noxius: A hypervariable fungus causing root rot in trees.</title>
        <authorList>
            <person name="Chung C.L."/>
            <person name="Lee T.J."/>
            <person name="Akiba M."/>
            <person name="Lee H.H."/>
            <person name="Kuo T.H."/>
            <person name="Liu D."/>
            <person name="Ke H.M."/>
            <person name="Yokoi T."/>
            <person name="Roa M.B."/>
            <person name="Lu M.J."/>
            <person name="Chang Y.Y."/>
            <person name="Ann P.J."/>
            <person name="Tsai J.N."/>
            <person name="Chen C.Y."/>
            <person name="Tzean S.S."/>
            <person name="Ota Y."/>
            <person name="Hattori T."/>
            <person name="Sahashi N."/>
            <person name="Liou R.F."/>
            <person name="Kikuchi T."/>
            <person name="Tsai I.J."/>
        </authorList>
    </citation>
    <scope>NUCLEOTIDE SEQUENCE [LARGE SCALE GENOMIC DNA]</scope>
    <source>
        <strain evidence="1 2">FFPRI411160</strain>
    </source>
</reference>
<dbReference type="PANTHER" id="PTHR36166:SF1">
    <property type="entry name" value="SRPBCC DOMAIN-CONTAINING PROTEIN"/>
    <property type="match status" value="1"/>
</dbReference>
<dbReference type="SUPFAM" id="SSF55961">
    <property type="entry name" value="Bet v1-like"/>
    <property type="match status" value="1"/>
</dbReference>
<name>A0A286U846_9AGAM</name>
<protein>
    <recommendedName>
        <fullName evidence="3">Coenzyme Q-binding protein COQ10 START domain-containing protein</fullName>
    </recommendedName>
</protein>
<accession>A0A286U846</accession>
<dbReference type="CDD" id="cd07822">
    <property type="entry name" value="SRPBCC_4"/>
    <property type="match status" value="1"/>
</dbReference>
<dbReference type="InterPro" id="IPR023393">
    <property type="entry name" value="START-like_dom_sf"/>
</dbReference>
<sequence length="230" mass="25675">MLLNILTGTIVLVFRPYTFKDVWQLLKYARPISKLVQYHTMSTSQPADPQTGVSNPVYSVHLTTEINAPFETVWEVLTDLPKYHEWNPFVRSMTVVDESDPNGQVPQVLEVGKGLVMICNIPPSLSDRKDARTVNELIKVVDPVNGTLSWQNIDYPNWAMQAQRWQTLTRTSDGTTSYDTHEDFNGVLAYFLKWFLGKSLVESFQGFVTGLKSRSESLAAGTGTGAGAGN</sequence>
<keyword evidence="2" id="KW-1185">Reference proteome</keyword>
<dbReference type="OrthoDB" id="509124at2759"/>
<dbReference type="AlphaFoldDB" id="A0A286U846"/>
<dbReference type="PANTHER" id="PTHR36166">
    <property type="entry name" value="CHROMOSOME 9, WHOLE GENOME SHOTGUN SEQUENCE"/>
    <property type="match status" value="1"/>
</dbReference>
<dbReference type="InParanoid" id="A0A286U846"/>
<dbReference type="Gene3D" id="3.30.530.20">
    <property type="match status" value="1"/>
</dbReference>
<evidence type="ECO:0008006" key="3">
    <source>
        <dbReference type="Google" id="ProtNLM"/>
    </source>
</evidence>
<dbReference type="InterPro" id="IPR019587">
    <property type="entry name" value="Polyketide_cyclase/dehydratase"/>
</dbReference>
<dbReference type="Pfam" id="PF10604">
    <property type="entry name" value="Polyketide_cyc2"/>
    <property type="match status" value="1"/>
</dbReference>
<dbReference type="EMBL" id="NBII01000009">
    <property type="protein sequence ID" value="PAV15773.1"/>
    <property type="molecule type" value="Genomic_DNA"/>
</dbReference>
<organism evidence="1 2">
    <name type="scientific">Pyrrhoderma noxium</name>
    <dbReference type="NCBI Taxonomy" id="2282107"/>
    <lineage>
        <taxon>Eukaryota</taxon>
        <taxon>Fungi</taxon>
        <taxon>Dikarya</taxon>
        <taxon>Basidiomycota</taxon>
        <taxon>Agaricomycotina</taxon>
        <taxon>Agaricomycetes</taxon>
        <taxon>Hymenochaetales</taxon>
        <taxon>Hymenochaetaceae</taxon>
        <taxon>Pyrrhoderma</taxon>
    </lineage>
</organism>
<proteinExistence type="predicted"/>
<evidence type="ECO:0000313" key="2">
    <source>
        <dbReference type="Proteomes" id="UP000217199"/>
    </source>
</evidence>
<comment type="caution">
    <text evidence="1">The sequence shown here is derived from an EMBL/GenBank/DDBJ whole genome shotgun (WGS) entry which is preliminary data.</text>
</comment>
<gene>
    <name evidence="1" type="ORF">PNOK_0863100</name>
</gene>
<dbReference type="Proteomes" id="UP000217199">
    <property type="component" value="Unassembled WGS sequence"/>
</dbReference>
<evidence type="ECO:0000313" key="1">
    <source>
        <dbReference type="EMBL" id="PAV15773.1"/>
    </source>
</evidence>